<sequence length="536" mass="58428">MNTDLKTLSAAVTEGLMTRRDFVARAAALGVTAAAANSMLARSAAADGHGTPVAGGTFRMGLSGGESTNTQDPALWASQVPLAIGRLWGETLVRETSDGGIEGLVAESWEGSDGGKTWRFKIRDGITFSNGQPVTAQDVLRTMERHSNEDSKSGALGIVKSISGMRTDGDDIFEVTLELGNADLPVLMADYHLMIQPDGGFGDENAAIGTGAYVMDEYEPGVRATATRREGYWGGDQTVTAHYDKIEVIVLNDATARTAALQSGQVDSINAVDPKIAKLLDRAPTLTVRNVSGRGHYVFIAHVDTAPFDNLDLRLALKYAINRQELVDKILQGYGSIGNDMPINAAYPLFDDTIPQREFSIEKAAEHYKKSGHDGSPIILRVADGAFSGAVDAASLFQQTAQAAGIPLEIKREPNDGYWSEVWNVQPFCASYWGGRPVQDQMYSTAYFSEADWNDTRWKREEFDAMLLEARSELDDAKRKEIYSQMGRMLNEEGGVILPMFNDFIDAASNDIANYSVDPNSPLMNYYAFKHTWKSA</sequence>
<dbReference type="SUPFAM" id="SSF53850">
    <property type="entry name" value="Periplasmic binding protein-like II"/>
    <property type="match status" value="1"/>
</dbReference>
<evidence type="ECO:0000259" key="3">
    <source>
        <dbReference type="Pfam" id="PF00496"/>
    </source>
</evidence>
<gene>
    <name evidence="4" type="ORF">C8N30_3722</name>
</gene>
<dbReference type="CDD" id="cd08503">
    <property type="entry name" value="PBP2_NikA_DppA_OppA_like_17"/>
    <property type="match status" value="1"/>
</dbReference>
<dbReference type="InterPro" id="IPR006311">
    <property type="entry name" value="TAT_signal"/>
</dbReference>
<dbReference type="PROSITE" id="PS51318">
    <property type="entry name" value="TAT"/>
    <property type="match status" value="1"/>
</dbReference>
<protein>
    <submittedName>
        <fullName evidence="4">Peptide/nickel transport system substrate-binding protein</fullName>
    </submittedName>
</protein>
<dbReference type="InterPro" id="IPR000914">
    <property type="entry name" value="SBP_5_dom"/>
</dbReference>
<dbReference type="RefSeq" id="WP_025061377.1">
    <property type="nucleotide sequence ID" value="NZ_RAQK01000002.1"/>
</dbReference>
<keyword evidence="5" id="KW-1185">Reference proteome</keyword>
<evidence type="ECO:0000313" key="5">
    <source>
        <dbReference type="Proteomes" id="UP000284407"/>
    </source>
</evidence>
<comment type="caution">
    <text evidence="4">The sequence shown here is derived from an EMBL/GenBank/DDBJ whole genome shotgun (WGS) entry which is preliminary data.</text>
</comment>
<dbReference type="GO" id="GO:0015833">
    <property type="term" value="P:peptide transport"/>
    <property type="evidence" value="ECO:0007669"/>
    <property type="project" value="TreeGrafter"/>
</dbReference>
<dbReference type="PIRSF" id="PIRSF002741">
    <property type="entry name" value="MppA"/>
    <property type="match status" value="1"/>
</dbReference>
<evidence type="ECO:0000256" key="2">
    <source>
        <dbReference type="ARBA" id="ARBA00005695"/>
    </source>
</evidence>
<dbReference type="PANTHER" id="PTHR30290">
    <property type="entry name" value="PERIPLASMIC BINDING COMPONENT OF ABC TRANSPORTER"/>
    <property type="match status" value="1"/>
</dbReference>
<reference evidence="4 5" key="1">
    <citation type="submission" date="2018-09" db="EMBL/GenBank/DDBJ databases">
        <title>Genomic Encyclopedia of Archaeal and Bacterial Type Strains, Phase II (KMG-II): from individual species to whole genera.</title>
        <authorList>
            <person name="Goeker M."/>
        </authorList>
    </citation>
    <scope>NUCLEOTIDE SEQUENCE [LARGE SCALE GENOMIC DNA]</scope>
    <source>
        <strain evidence="4 5">DSM 11458</strain>
    </source>
</reference>
<dbReference type="STRING" id="1443111.Z949_736"/>
<dbReference type="Gene3D" id="3.40.190.10">
    <property type="entry name" value="Periplasmic binding protein-like II"/>
    <property type="match status" value="1"/>
</dbReference>
<comment type="subcellular location">
    <subcellularLocation>
        <location evidence="1">Periplasm</location>
    </subcellularLocation>
</comment>
<dbReference type="Pfam" id="PF00496">
    <property type="entry name" value="SBP_bac_5"/>
    <property type="match status" value="1"/>
</dbReference>
<dbReference type="GO" id="GO:1904680">
    <property type="term" value="F:peptide transmembrane transporter activity"/>
    <property type="evidence" value="ECO:0007669"/>
    <property type="project" value="TreeGrafter"/>
</dbReference>
<evidence type="ECO:0000256" key="1">
    <source>
        <dbReference type="ARBA" id="ARBA00004418"/>
    </source>
</evidence>
<comment type="similarity">
    <text evidence="2">Belongs to the bacterial solute-binding protein 5 family.</text>
</comment>
<feature type="domain" description="Solute-binding protein family 5" evidence="3">
    <location>
        <begin position="101"/>
        <end position="454"/>
    </location>
</feature>
<accession>A0A420DK45</accession>
<dbReference type="InterPro" id="IPR039424">
    <property type="entry name" value="SBP_5"/>
</dbReference>
<dbReference type="Proteomes" id="UP000284407">
    <property type="component" value="Unassembled WGS sequence"/>
</dbReference>
<dbReference type="GO" id="GO:0030288">
    <property type="term" value="C:outer membrane-bounded periplasmic space"/>
    <property type="evidence" value="ECO:0007669"/>
    <property type="project" value="UniProtKB-ARBA"/>
</dbReference>
<organism evidence="4 5">
    <name type="scientific">Sulfitobacter guttiformis</name>
    <dbReference type="NCBI Taxonomy" id="74349"/>
    <lineage>
        <taxon>Bacteria</taxon>
        <taxon>Pseudomonadati</taxon>
        <taxon>Pseudomonadota</taxon>
        <taxon>Alphaproteobacteria</taxon>
        <taxon>Rhodobacterales</taxon>
        <taxon>Roseobacteraceae</taxon>
        <taxon>Sulfitobacter</taxon>
    </lineage>
</organism>
<dbReference type="AlphaFoldDB" id="A0A420DK45"/>
<evidence type="ECO:0000313" key="4">
    <source>
        <dbReference type="EMBL" id="RKE94592.1"/>
    </source>
</evidence>
<dbReference type="Gene3D" id="3.10.105.10">
    <property type="entry name" value="Dipeptide-binding Protein, Domain 3"/>
    <property type="match status" value="1"/>
</dbReference>
<dbReference type="EMBL" id="RAQK01000002">
    <property type="protein sequence ID" value="RKE94592.1"/>
    <property type="molecule type" value="Genomic_DNA"/>
</dbReference>
<dbReference type="InterPro" id="IPR030678">
    <property type="entry name" value="Peptide/Ni-bd"/>
</dbReference>
<proteinExistence type="inferred from homology"/>
<name>A0A420DK45_9RHOB</name>
<dbReference type="GO" id="GO:0043190">
    <property type="term" value="C:ATP-binding cassette (ABC) transporter complex"/>
    <property type="evidence" value="ECO:0007669"/>
    <property type="project" value="InterPro"/>
</dbReference>
<dbReference type="OrthoDB" id="9803988at2"/>